<accession>A0A2H1VVX7</accession>
<organism evidence="2">
    <name type="scientific">Spodoptera frugiperda</name>
    <name type="common">Fall armyworm</name>
    <dbReference type="NCBI Taxonomy" id="7108"/>
    <lineage>
        <taxon>Eukaryota</taxon>
        <taxon>Metazoa</taxon>
        <taxon>Ecdysozoa</taxon>
        <taxon>Arthropoda</taxon>
        <taxon>Hexapoda</taxon>
        <taxon>Insecta</taxon>
        <taxon>Pterygota</taxon>
        <taxon>Neoptera</taxon>
        <taxon>Endopterygota</taxon>
        <taxon>Lepidoptera</taxon>
        <taxon>Glossata</taxon>
        <taxon>Ditrysia</taxon>
        <taxon>Noctuoidea</taxon>
        <taxon>Noctuidae</taxon>
        <taxon>Amphipyrinae</taxon>
        <taxon>Spodoptera</taxon>
    </lineage>
</organism>
<dbReference type="EMBL" id="ODYU01004762">
    <property type="protein sequence ID" value="SOQ44989.1"/>
    <property type="molecule type" value="Genomic_DNA"/>
</dbReference>
<dbReference type="AlphaFoldDB" id="A0A2H1VVX7"/>
<proteinExistence type="predicted"/>
<protein>
    <submittedName>
        <fullName evidence="2">SFRICE_035529</fullName>
    </submittedName>
</protein>
<evidence type="ECO:0000313" key="2">
    <source>
        <dbReference type="EMBL" id="SOQ44989.1"/>
    </source>
</evidence>
<feature type="region of interest" description="Disordered" evidence="1">
    <location>
        <begin position="71"/>
        <end position="121"/>
    </location>
</feature>
<gene>
    <name evidence="2" type="ORF">SFRICE_035529</name>
</gene>
<sequence>MIARKIEIPVHPFICWILLAKRARCHYNRACKQRGGKFIATTVIKANGSEERAVQKMASLSFPSVKHSCWPRRRQREPSLHNKPSRRTHRDRKMITGHRKRLRTASKGSSPPTRTRPERMSVNELSDHLLRKYFYGIKLQTSKRIT</sequence>
<evidence type="ECO:0000256" key="1">
    <source>
        <dbReference type="SAM" id="MobiDB-lite"/>
    </source>
</evidence>
<feature type="compositionally biased region" description="Basic residues" evidence="1">
    <location>
        <begin position="83"/>
        <end position="104"/>
    </location>
</feature>
<name>A0A2H1VVX7_SPOFR</name>
<reference evidence="2" key="1">
    <citation type="submission" date="2016-07" db="EMBL/GenBank/DDBJ databases">
        <authorList>
            <person name="Bretaudeau A."/>
        </authorList>
    </citation>
    <scope>NUCLEOTIDE SEQUENCE</scope>
    <source>
        <strain evidence="2">Rice</strain>
        <tissue evidence="2">Whole body</tissue>
    </source>
</reference>